<comment type="function">
    <text evidence="9">Mediates the uptake of pyruvate into mitochondria.</text>
</comment>
<keyword evidence="5 9" id="KW-0999">Mitochondrion inner membrane</keyword>
<dbReference type="HOGENOM" id="CLU_099502_4_0_1"/>
<keyword evidence="11" id="KW-1185">Reference proteome</keyword>
<dbReference type="Pfam" id="PF03650">
    <property type="entry name" value="MPC"/>
    <property type="match status" value="1"/>
</dbReference>
<dbReference type="STRING" id="7234.B4GQH7"/>
<evidence type="ECO:0000256" key="2">
    <source>
        <dbReference type="ARBA" id="ARBA00006416"/>
    </source>
</evidence>
<organism evidence="11">
    <name type="scientific">Drosophila persimilis</name>
    <name type="common">Fruit fly</name>
    <dbReference type="NCBI Taxonomy" id="7234"/>
    <lineage>
        <taxon>Eukaryota</taxon>
        <taxon>Metazoa</taxon>
        <taxon>Ecdysozoa</taxon>
        <taxon>Arthropoda</taxon>
        <taxon>Hexapoda</taxon>
        <taxon>Insecta</taxon>
        <taxon>Pterygota</taxon>
        <taxon>Neoptera</taxon>
        <taxon>Endopterygota</taxon>
        <taxon>Diptera</taxon>
        <taxon>Brachycera</taxon>
        <taxon>Muscomorpha</taxon>
        <taxon>Ephydroidea</taxon>
        <taxon>Drosophilidae</taxon>
        <taxon>Drosophila</taxon>
        <taxon>Sophophora</taxon>
    </lineage>
</organism>
<reference evidence="10 11" key="1">
    <citation type="journal article" date="2007" name="Nature">
        <title>Evolution of genes and genomes on the Drosophila phylogeny.</title>
        <authorList>
            <consortium name="Drosophila 12 Genomes Consortium"/>
            <person name="Clark A.G."/>
            <person name="Eisen M.B."/>
            <person name="Smith D.R."/>
            <person name="Bergman C.M."/>
            <person name="Oliver B."/>
            <person name="Markow T.A."/>
            <person name="Kaufman T.C."/>
            <person name="Kellis M."/>
            <person name="Gelbart W."/>
            <person name="Iyer V.N."/>
            <person name="Pollard D.A."/>
            <person name="Sackton T.B."/>
            <person name="Larracuente A.M."/>
            <person name="Singh N.D."/>
            <person name="Abad J.P."/>
            <person name="Abt D.N."/>
            <person name="Adryan B."/>
            <person name="Aguade M."/>
            <person name="Akashi H."/>
            <person name="Anderson W.W."/>
            <person name="Aquadro C.F."/>
            <person name="Ardell D.H."/>
            <person name="Arguello R."/>
            <person name="Artieri C.G."/>
            <person name="Barbash D.A."/>
            <person name="Barker D."/>
            <person name="Barsanti P."/>
            <person name="Batterham P."/>
            <person name="Batzoglou S."/>
            <person name="Begun D."/>
            <person name="Bhutkar A."/>
            <person name="Blanco E."/>
            <person name="Bosak S.A."/>
            <person name="Bradley R.K."/>
            <person name="Brand A.D."/>
            <person name="Brent M.R."/>
            <person name="Brooks A.N."/>
            <person name="Brown R.H."/>
            <person name="Butlin R.K."/>
            <person name="Caggese C."/>
            <person name="Calvi B.R."/>
            <person name="Bernardo de Carvalho A."/>
            <person name="Caspi A."/>
            <person name="Castrezana S."/>
            <person name="Celniker S.E."/>
            <person name="Chang J.L."/>
            <person name="Chapple C."/>
            <person name="Chatterji S."/>
            <person name="Chinwalla A."/>
            <person name="Civetta A."/>
            <person name="Clifton S.W."/>
            <person name="Comeron J.M."/>
            <person name="Costello J.C."/>
            <person name="Coyne J.A."/>
            <person name="Daub J."/>
            <person name="David R.G."/>
            <person name="Delcher A.L."/>
            <person name="Delehaunty K."/>
            <person name="Do C.B."/>
            <person name="Ebling H."/>
            <person name="Edwards K."/>
            <person name="Eickbush T."/>
            <person name="Evans J.D."/>
            <person name="Filipski A."/>
            <person name="Findeiss S."/>
            <person name="Freyhult E."/>
            <person name="Fulton L."/>
            <person name="Fulton R."/>
            <person name="Garcia A.C."/>
            <person name="Gardiner A."/>
            <person name="Garfield D.A."/>
            <person name="Garvin B.E."/>
            <person name="Gibson G."/>
            <person name="Gilbert D."/>
            <person name="Gnerre S."/>
            <person name="Godfrey J."/>
            <person name="Good R."/>
            <person name="Gotea V."/>
            <person name="Gravely B."/>
            <person name="Greenberg A.J."/>
            <person name="Griffiths-Jones S."/>
            <person name="Gross S."/>
            <person name="Guigo R."/>
            <person name="Gustafson E.A."/>
            <person name="Haerty W."/>
            <person name="Hahn M.W."/>
            <person name="Halligan D.L."/>
            <person name="Halpern A.L."/>
            <person name="Halter G.M."/>
            <person name="Han M.V."/>
            <person name="Heger A."/>
            <person name="Hillier L."/>
            <person name="Hinrichs A.S."/>
            <person name="Holmes I."/>
            <person name="Hoskins R.A."/>
            <person name="Hubisz M.J."/>
            <person name="Hultmark D."/>
            <person name="Huntley M.A."/>
            <person name="Jaffe D.B."/>
            <person name="Jagadeeshan S."/>
            <person name="Jeck W.R."/>
            <person name="Johnson J."/>
            <person name="Jones C.D."/>
            <person name="Jordan W.C."/>
            <person name="Karpen G.H."/>
            <person name="Kataoka E."/>
            <person name="Keightley P.D."/>
            <person name="Kheradpour P."/>
            <person name="Kirkness E.F."/>
            <person name="Koerich L.B."/>
            <person name="Kristiansen K."/>
            <person name="Kudrna D."/>
            <person name="Kulathinal R.J."/>
            <person name="Kumar S."/>
            <person name="Kwok R."/>
            <person name="Lander E."/>
            <person name="Langley C.H."/>
            <person name="Lapoint R."/>
            <person name="Lazzaro B.P."/>
            <person name="Lee S.J."/>
            <person name="Levesque L."/>
            <person name="Li R."/>
            <person name="Lin C.F."/>
            <person name="Lin M.F."/>
            <person name="Lindblad-Toh K."/>
            <person name="Llopart A."/>
            <person name="Long M."/>
            <person name="Low L."/>
            <person name="Lozovsky E."/>
            <person name="Lu J."/>
            <person name="Luo M."/>
            <person name="Machado C.A."/>
            <person name="Makalowski W."/>
            <person name="Marzo M."/>
            <person name="Matsuda M."/>
            <person name="Matzkin L."/>
            <person name="McAllister B."/>
            <person name="McBride C.S."/>
            <person name="McKernan B."/>
            <person name="McKernan K."/>
            <person name="Mendez-Lago M."/>
            <person name="Minx P."/>
            <person name="Mollenhauer M.U."/>
            <person name="Montooth K."/>
            <person name="Mount S.M."/>
            <person name="Mu X."/>
            <person name="Myers E."/>
            <person name="Negre B."/>
            <person name="Newfeld S."/>
            <person name="Nielsen R."/>
            <person name="Noor M.A."/>
            <person name="O'Grady P."/>
            <person name="Pachter L."/>
            <person name="Papaceit M."/>
            <person name="Parisi M.J."/>
            <person name="Parisi M."/>
            <person name="Parts L."/>
            <person name="Pedersen J.S."/>
            <person name="Pesole G."/>
            <person name="Phillippy A.M."/>
            <person name="Ponting C.P."/>
            <person name="Pop M."/>
            <person name="Porcelli D."/>
            <person name="Powell J.R."/>
            <person name="Prohaska S."/>
            <person name="Pruitt K."/>
            <person name="Puig M."/>
            <person name="Quesneville H."/>
            <person name="Ram K.R."/>
            <person name="Rand D."/>
            <person name="Rasmussen M.D."/>
            <person name="Reed L.K."/>
            <person name="Reenan R."/>
            <person name="Reily A."/>
            <person name="Remington K.A."/>
            <person name="Rieger T.T."/>
            <person name="Ritchie M.G."/>
            <person name="Robin C."/>
            <person name="Rogers Y.H."/>
            <person name="Rohde C."/>
            <person name="Rozas J."/>
            <person name="Rubenfield M.J."/>
            <person name="Ruiz A."/>
            <person name="Russo S."/>
            <person name="Salzberg S.L."/>
            <person name="Sanchez-Gracia A."/>
            <person name="Saranga D.J."/>
            <person name="Sato H."/>
            <person name="Schaeffer S.W."/>
            <person name="Schatz M.C."/>
            <person name="Schlenke T."/>
            <person name="Schwartz R."/>
            <person name="Segarra C."/>
            <person name="Singh R.S."/>
            <person name="Sirot L."/>
            <person name="Sirota M."/>
            <person name="Sisneros N.B."/>
            <person name="Smith C.D."/>
            <person name="Smith T.F."/>
            <person name="Spieth J."/>
            <person name="Stage D.E."/>
            <person name="Stark A."/>
            <person name="Stephan W."/>
            <person name="Strausberg R.L."/>
            <person name="Strempel S."/>
            <person name="Sturgill D."/>
            <person name="Sutton G."/>
            <person name="Sutton G.G."/>
            <person name="Tao W."/>
            <person name="Teichmann S."/>
            <person name="Tobari Y.N."/>
            <person name="Tomimura Y."/>
            <person name="Tsolas J.M."/>
            <person name="Valente V.L."/>
            <person name="Venter E."/>
            <person name="Venter J.C."/>
            <person name="Vicario S."/>
            <person name="Vieira F.G."/>
            <person name="Vilella A.J."/>
            <person name="Villasante A."/>
            <person name="Walenz B."/>
            <person name="Wang J."/>
            <person name="Wasserman M."/>
            <person name="Watts T."/>
            <person name="Wilson D."/>
            <person name="Wilson R.K."/>
            <person name="Wing R.A."/>
            <person name="Wolfner M.F."/>
            <person name="Wong A."/>
            <person name="Wong G.K."/>
            <person name="Wu C.I."/>
            <person name="Wu G."/>
            <person name="Yamamoto D."/>
            <person name="Yang H.P."/>
            <person name="Yang S.P."/>
            <person name="Yorke J.A."/>
            <person name="Yoshida K."/>
            <person name="Zdobnov E."/>
            <person name="Zhang P."/>
            <person name="Zhang Y."/>
            <person name="Zimin A.V."/>
            <person name="Baldwin J."/>
            <person name="Abdouelleil A."/>
            <person name="Abdulkadir J."/>
            <person name="Abebe A."/>
            <person name="Abera B."/>
            <person name="Abreu J."/>
            <person name="Acer S.C."/>
            <person name="Aftuck L."/>
            <person name="Alexander A."/>
            <person name="An P."/>
            <person name="Anderson E."/>
            <person name="Anderson S."/>
            <person name="Arachi H."/>
            <person name="Azer M."/>
            <person name="Bachantsang P."/>
            <person name="Barry A."/>
            <person name="Bayul T."/>
            <person name="Berlin A."/>
            <person name="Bessette D."/>
            <person name="Bloom T."/>
            <person name="Blye J."/>
            <person name="Boguslavskiy L."/>
            <person name="Bonnet C."/>
            <person name="Boukhgalter B."/>
            <person name="Bourzgui I."/>
            <person name="Brown A."/>
            <person name="Cahill P."/>
            <person name="Channer S."/>
            <person name="Cheshatsang Y."/>
            <person name="Chuda L."/>
            <person name="Citroen M."/>
            <person name="Collymore A."/>
            <person name="Cooke P."/>
            <person name="Costello M."/>
            <person name="D'Aco K."/>
            <person name="Daza R."/>
            <person name="De Haan G."/>
            <person name="DeGray S."/>
            <person name="DeMaso C."/>
            <person name="Dhargay N."/>
            <person name="Dooley K."/>
            <person name="Dooley E."/>
            <person name="Doricent M."/>
            <person name="Dorje P."/>
            <person name="Dorjee K."/>
            <person name="Dupes A."/>
            <person name="Elong R."/>
            <person name="Falk J."/>
            <person name="Farina A."/>
            <person name="Faro S."/>
            <person name="Ferguson D."/>
            <person name="Fisher S."/>
            <person name="Foley C.D."/>
            <person name="Franke A."/>
            <person name="Friedrich D."/>
            <person name="Gadbois L."/>
            <person name="Gearin G."/>
            <person name="Gearin C.R."/>
            <person name="Giannoukos G."/>
            <person name="Goode T."/>
            <person name="Graham J."/>
            <person name="Grandbois E."/>
            <person name="Grewal S."/>
            <person name="Gyaltsen K."/>
            <person name="Hafez N."/>
            <person name="Hagos B."/>
            <person name="Hall J."/>
            <person name="Henson C."/>
            <person name="Hollinger A."/>
            <person name="Honan T."/>
            <person name="Huard M.D."/>
            <person name="Hughes L."/>
            <person name="Hurhula B."/>
            <person name="Husby M.E."/>
            <person name="Kamat A."/>
            <person name="Kanga B."/>
            <person name="Kashin S."/>
            <person name="Khazanovich D."/>
            <person name="Kisner P."/>
            <person name="Lance K."/>
            <person name="Lara M."/>
            <person name="Lee W."/>
            <person name="Lennon N."/>
            <person name="Letendre F."/>
            <person name="LeVine R."/>
            <person name="Lipovsky A."/>
            <person name="Liu X."/>
            <person name="Liu J."/>
            <person name="Liu S."/>
            <person name="Lokyitsang T."/>
            <person name="Lokyitsang Y."/>
            <person name="Lubonja R."/>
            <person name="Lui A."/>
            <person name="MacDonald P."/>
            <person name="Magnisalis V."/>
            <person name="Maru K."/>
            <person name="Matthews C."/>
            <person name="McCusker W."/>
            <person name="McDonough S."/>
            <person name="Mehta T."/>
            <person name="Meldrim J."/>
            <person name="Meneus L."/>
            <person name="Mihai O."/>
            <person name="Mihalev A."/>
            <person name="Mihova T."/>
            <person name="Mittelman R."/>
            <person name="Mlenga V."/>
            <person name="Montmayeur A."/>
            <person name="Mulrain L."/>
            <person name="Navidi A."/>
            <person name="Naylor J."/>
            <person name="Negash T."/>
            <person name="Nguyen T."/>
            <person name="Nguyen N."/>
            <person name="Nicol R."/>
            <person name="Norbu C."/>
            <person name="Norbu N."/>
            <person name="Novod N."/>
            <person name="O'Neill B."/>
            <person name="Osman S."/>
            <person name="Markiewicz E."/>
            <person name="Oyono O.L."/>
            <person name="Patti C."/>
            <person name="Phunkhang P."/>
            <person name="Pierre F."/>
            <person name="Priest M."/>
            <person name="Raghuraman S."/>
            <person name="Rege F."/>
            <person name="Reyes R."/>
            <person name="Rise C."/>
            <person name="Rogov P."/>
            <person name="Ross K."/>
            <person name="Ryan E."/>
            <person name="Settipalli S."/>
            <person name="Shea T."/>
            <person name="Sherpa N."/>
            <person name="Shi L."/>
            <person name="Shih D."/>
            <person name="Sparrow T."/>
            <person name="Spaulding J."/>
            <person name="Stalker J."/>
            <person name="Stange-Thomann N."/>
            <person name="Stavropoulos S."/>
            <person name="Stone C."/>
            <person name="Strader C."/>
            <person name="Tesfaye S."/>
            <person name="Thomson T."/>
            <person name="Thoulutsang Y."/>
            <person name="Thoulutsang D."/>
            <person name="Topham K."/>
            <person name="Topping I."/>
            <person name="Tsamla T."/>
            <person name="Vassiliev H."/>
            <person name="Vo A."/>
            <person name="Wangchuk T."/>
            <person name="Wangdi T."/>
            <person name="Weiand M."/>
            <person name="Wilkinson J."/>
            <person name="Wilson A."/>
            <person name="Yadav S."/>
            <person name="Young G."/>
            <person name="Yu Q."/>
            <person name="Zembek L."/>
            <person name="Zhong D."/>
            <person name="Zimmer A."/>
            <person name="Zwirko Z."/>
            <person name="Jaffe D.B."/>
            <person name="Alvarez P."/>
            <person name="Brockman W."/>
            <person name="Butler J."/>
            <person name="Chin C."/>
            <person name="Gnerre S."/>
            <person name="Grabherr M."/>
            <person name="Kleber M."/>
            <person name="Mauceli E."/>
            <person name="MacCallum I."/>
        </authorList>
    </citation>
    <scope>NUCLEOTIDE SEQUENCE [LARGE SCALE GENOMIC DNA]</scope>
    <source>
        <strain evidence="11">MSH-3 / Tucson 14011-0111.49</strain>
    </source>
</reference>
<dbReference type="PANTHER" id="PTHR14154">
    <property type="entry name" value="UPF0041 BRAIN PROTEIN 44-RELATED"/>
    <property type="match status" value="1"/>
</dbReference>
<keyword evidence="7 9" id="KW-0496">Mitochondrion</keyword>
<evidence type="ECO:0000256" key="8">
    <source>
        <dbReference type="ARBA" id="ARBA00023136"/>
    </source>
</evidence>
<evidence type="ECO:0000256" key="9">
    <source>
        <dbReference type="RuleBase" id="RU363100"/>
    </source>
</evidence>
<gene>
    <name evidence="10" type="primary">Dper\GL16074</name>
    <name evidence="10" type="ORF">Dper_GL16074</name>
</gene>
<dbReference type="OrthoDB" id="869189at2759"/>
<evidence type="ECO:0000313" key="10">
    <source>
        <dbReference type="EMBL" id="EDW39849.1"/>
    </source>
</evidence>
<name>B4GQH7_DROPE</name>
<dbReference type="eggNOG" id="KOG1589">
    <property type="taxonomic scope" value="Eukaryota"/>
</dbReference>
<keyword evidence="8" id="KW-0472">Membrane</keyword>
<dbReference type="GO" id="GO:0006850">
    <property type="term" value="P:pyruvate import into mitochondria"/>
    <property type="evidence" value="ECO:0007669"/>
    <property type="project" value="InterPro"/>
</dbReference>
<dbReference type="PhylomeDB" id="B4GQH7"/>
<dbReference type="OMA" id="ITPRVYS"/>
<dbReference type="EMBL" id="CH479187">
    <property type="protein sequence ID" value="EDW39849.1"/>
    <property type="molecule type" value="Genomic_DNA"/>
</dbReference>
<protein>
    <recommendedName>
        <fullName evidence="9">Mitochondrial pyruvate carrier</fullName>
    </recommendedName>
</protein>
<sequence>MRLFSLLYGVVVRNVDRRVPAPLRPFWTSPTGPQTVFFWGPVFKWSVVLAGLGDVLNRQPHLISKKQTLVLALSGVLWSRWSMVIRPRNYNYMACNAVMSASQVVLLWRSISNDLVKVWQDFRSPRGVEPNSTVPLSKQDH</sequence>
<evidence type="ECO:0000256" key="5">
    <source>
        <dbReference type="ARBA" id="ARBA00022792"/>
    </source>
</evidence>
<evidence type="ECO:0000256" key="1">
    <source>
        <dbReference type="ARBA" id="ARBA00004448"/>
    </source>
</evidence>
<keyword evidence="6" id="KW-1133">Transmembrane helix</keyword>
<comment type="similarity">
    <text evidence="2 9">Belongs to the mitochondrial pyruvate carrier (MPC) (TC 2.A.105) family.</text>
</comment>
<evidence type="ECO:0000256" key="6">
    <source>
        <dbReference type="ARBA" id="ARBA00022989"/>
    </source>
</evidence>
<keyword evidence="4" id="KW-0812">Transmembrane</keyword>
<evidence type="ECO:0000256" key="7">
    <source>
        <dbReference type="ARBA" id="ARBA00023128"/>
    </source>
</evidence>
<dbReference type="KEGG" id="dpe:6595435"/>
<accession>B4GQH7</accession>
<dbReference type="InterPro" id="IPR005336">
    <property type="entry name" value="MPC"/>
</dbReference>
<keyword evidence="3 9" id="KW-0813">Transport</keyword>
<dbReference type="AlphaFoldDB" id="B4GQH7"/>
<evidence type="ECO:0000256" key="4">
    <source>
        <dbReference type="ARBA" id="ARBA00022692"/>
    </source>
</evidence>
<evidence type="ECO:0000256" key="3">
    <source>
        <dbReference type="ARBA" id="ARBA00022448"/>
    </source>
</evidence>
<dbReference type="Proteomes" id="UP000008744">
    <property type="component" value="Unassembled WGS sequence"/>
</dbReference>
<dbReference type="GO" id="GO:0005743">
    <property type="term" value="C:mitochondrial inner membrane"/>
    <property type="evidence" value="ECO:0007669"/>
    <property type="project" value="UniProtKB-SubCell"/>
</dbReference>
<comment type="subcellular location">
    <subcellularLocation>
        <location evidence="1 9">Mitochondrion inner membrane</location>
        <topology evidence="1 9">Multi-pass membrane protein</topology>
    </subcellularLocation>
</comment>
<evidence type="ECO:0000313" key="11">
    <source>
        <dbReference type="Proteomes" id="UP000008744"/>
    </source>
</evidence>
<proteinExistence type="inferred from homology"/>